<dbReference type="InterPro" id="IPR017900">
    <property type="entry name" value="4Fe4S_Fe_S_CS"/>
</dbReference>
<protein>
    <submittedName>
        <fullName evidence="6">4Fe-4S dicluster domain-containing protein</fullName>
    </submittedName>
</protein>
<feature type="domain" description="4Fe-4S ferredoxin-type" evidence="5">
    <location>
        <begin position="80"/>
        <end position="109"/>
    </location>
</feature>
<keyword evidence="4" id="KW-0411">Iron-sulfur</keyword>
<evidence type="ECO:0000313" key="6">
    <source>
        <dbReference type="EMBL" id="AWB09608.1"/>
    </source>
</evidence>
<dbReference type="InterPro" id="IPR017896">
    <property type="entry name" value="4Fe4S_Fe-S-bd"/>
</dbReference>
<dbReference type="AlphaFoldDB" id="A0A2R4VYQ8"/>
<proteinExistence type="predicted"/>
<evidence type="ECO:0000256" key="1">
    <source>
        <dbReference type="ARBA" id="ARBA00022485"/>
    </source>
</evidence>
<evidence type="ECO:0000256" key="2">
    <source>
        <dbReference type="ARBA" id="ARBA00022723"/>
    </source>
</evidence>
<dbReference type="Gene3D" id="3.30.70.20">
    <property type="match status" value="1"/>
</dbReference>
<dbReference type="PROSITE" id="PS00198">
    <property type="entry name" value="4FE4S_FER_1"/>
    <property type="match status" value="1"/>
</dbReference>
<dbReference type="EMBL" id="CP020921">
    <property type="protein sequence ID" value="AWB09608.1"/>
    <property type="molecule type" value="Genomic_DNA"/>
</dbReference>
<dbReference type="PANTHER" id="PTHR43687:SF1">
    <property type="entry name" value="FERREDOXIN III"/>
    <property type="match status" value="1"/>
</dbReference>
<dbReference type="Gene3D" id="3.30.70.260">
    <property type="match status" value="1"/>
</dbReference>
<dbReference type="InterPro" id="IPR050572">
    <property type="entry name" value="Fe-S_Ferredoxin"/>
</dbReference>
<dbReference type="GO" id="GO:0046872">
    <property type="term" value="F:metal ion binding"/>
    <property type="evidence" value="ECO:0007669"/>
    <property type="project" value="UniProtKB-KW"/>
</dbReference>
<dbReference type="GO" id="GO:0051539">
    <property type="term" value="F:4 iron, 4 sulfur cluster binding"/>
    <property type="evidence" value="ECO:0007669"/>
    <property type="project" value="UniProtKB-KW"/>
</dbReference>
<dbReference type="Proteomes" id="UP000244792">
    <property type="component" value="Chromosome"/>
</dbReference>
<dbReference type="Pfam" id="PF12838">
    <property type="entry name" value="Fer4_7"/>
    <property type="match status" value="1"/>
</dbReference>
<evidence type="ECO:0000259" key="5">
    <source>
        <dbReference type="PROSITE" id="PS51379"/>
    </source>
</evidence>
<keyword evidence="7" id="KW-1185">Reference proteome</keyword>
<dbReference type="InterPro" id="IPR045865">
    <property type="entry name" value="ACT-like_dom_sf"/>
</dbReference>
<evidence type="ECO:0000256" key="4">
    <source>
        <dbReference type="ARBA" id="ARBA00023014"/>
    </source>
</evidence>
<sequence>MSTEIVKKKLILSFSPELAELPITYHLVKDFDLVVNILRAQISPEKEGRLMLEIEGEKGKLERGISYLQSNKIRVDSLEKELFHDKDLCVNCGLCVGVCASRALVLDENDELKFIKEKCVMCGICVKICPRRAFKIEL</sequence>
<dbReference type="KEGG" id="taci:TDSAC_0222"/>
<accession>A0A2R4VYQ8</accession>
<dbReference type="OrthoDB" id="9807879at2"/>
<dbReference type="SUPFAM" id="SSF54862">
    <property type="entry name" value="4Fe-4S ferredoxins"/>
    <property type="match status" value="1"/>
</dbReference>
<dbReference type="InterPro" id="IPR018449">
    <property type="entry name" value="NIL_domain"/>
</dbReference>
<dbReference type="PANTHER" id="PTHR43687">
    <property type="entry name" value="ADENYLYLSULFATE REDUCTASE, BETA SUBUNIT"/>
    <property type="match status" value="1"/>
</dbReference>
<reference evidence="6 7" key="1">
    <citation type="submission" date="2017-04" db="EMBL/GenBank/DDBJ databases">
        <title>Genomic insights into metabolism of Thermodesulfobium acidiphilum.</title>
        <authorList>
            <person name="Toshchakov S.V."/>
            <person name="Frolov E.N."/>
            <person name="Kublanov I.V."/>
            <person name="Samarov N.I."/>
            <person name="Novikov A."/>
            <person name="Lebedinsky A.V."/>
            <person name="Bonch-Osmolovskaya E.A."/>
            <person name="Chernyh N.A."/>
        </authorList>
    </citation>
    <scope>NUCLEOTIDE SEQUENCE [LARGE SCALE GENOMIC DNA]</scope>
    <source>
        <strain evidence="6 7">3127-1</strain>
    </source>
</reference>
<dbReference type="PROSITE" id="PS51379">
    <property type="entry name" value="4FE4S_FER_2"/>
    <property type="match status" value="2"/>
</dbReference>
<dbReference type="SMART" id="SM00930">
    <property type="entry name" value="NIL"/>
    <property type="match status" value="1"/>
</dbReference>
<evidence type="ECO:0000256" key="3">
    <source>
        <dbReference type="ARBA" id="ARBA00023004"/>
    </source>
</evidence>
<gene>
    <name evidence="6" type="ORF">TDSAC_0222</name>
</gene>
<keyword evidence="1" id="KW-0004">4Fe-4S</keyword>
<organism evidence="6 7">
    <name type="scientific">Thermodesulfobium acidiphilum</name>
    <dbReference type="NCBI Taxonomy" id="1794699"/>
    <lineage>
        <taxon>Bacteria</taxon>
        <taxon>Pseudomonadati</taxon>
        <taxon>Thermodesulfobiota</taxon>
        <taxon>Thermodesulfobiia</taxon>
        <taxon>Thermodesulfobiales</taxon>
        <taxon>Thermodesulfobiaceae</taxon>
        <taxon>Thermodesulfobium</taxon>
    </lineage>
</organism>
<keyword evidence="2" id="KW-0479">Metal-binding</keyword>
<dbReference type="SUPFAM" id="SSF55021">
    <property type="entry name" value="ACT-like"/>
    <property type="match status" value="1"/>
</dbReference>
<name>A0A2R4VYQ8_THEAF</name>
<feature type="domain" description="4Fe-4S ferredoxin-type" evidence="5">
    <location>
        <begin position="110"/>
        <end position="138"/>
    </location>
</feature>
<dbReference type="RefSeq" id="WP_108308129.1">
    <property type="nucleotide sequence ID" value="NZ_CP020921.1"/>
</dbReference>
<evidence type="ECO:0000313" key="7">
    <source>
        <dbReference type="Proteomes" id="UP000244792"/>
    </source>
</evidence>
<dbReference type="Pfam" id="PF09383">
    <property type="entry name" value="NIL"/>
    <property type="match status" value="1"/>
</dbReference>
<keyword evidence="3" id="KW-0408">Iron</keyword>